<evidence type="ECO:0000313" key="2">
    <source>
        <dbReference type="Proteomes" id="UP001325479"/>
    </source>
</evidence>
<accession>A0ABZ0WEY0</accession>
<name>A0ABZ0WEY0_9BURK</name>
<sequence>MQDNTNNPDDVFGKTISTYTRAQAIADGVLVDVSAMAREAGFRIPVALTSAVWADCVAWTDADSGRGESGRLWDVLWMGALAAKRARGTQRIAFELNRVPRDGRTTQPRPVVLNLHIGPGDNAEPVITILMPNED</sequence>
<dbReference type="EMBL" id="CP139965">
    <property type="protein sequence ID" value="WQD75896.1"/>
    <property type="molecule type" value="Genomic_DNA"/>
</dbReference>
<dbReference type="Pfam" id="PF20213">
    <property type="entry name" value="DUF6573"/>
    <property type="match status" value="1"/>
</dbReference>
<keyword evidence="2" id="KW-1185">Reference proteome</keyword>
<reference evidence="1 2" key="1">
    <citation type="submission" date="2023-12" db="EMBL/GenBank/DDBJ databases">
        <title>Genome sequencing and assembly of bacterial species from a model synthetic community.</title>
        <authorList>
            <person name="Hogle S.L."/>
        </authorList>
    </citation>
    <scope>NUCLEOTIDE SEQUENCE [LARGE SCALE GENOMIC DNA]</scope>
    <source>
        <strain evidence="1 2">HAMBI 2494</strain>
    </source>
</reference>
<organism evidence="1 2">
    <name type="scientific">Paraburkholderia kururiensis</name>
    <dbReference type="NCBI Taxonomy" id="984307"/>
    <lineage>
        <taxon>Bacteria</taxon>
        <taxon>Pseudomonadati</taxon>
        <taxon>Pseudomonadota</taxon>
        <taxon>Betaproteobacteria</taxon>
        <taxon>Burkholderiales</taxon>
        <taxon>Burkholderiaceae</taxon>
        <taxon>Paraburkholderia</taxon>
    </lineage>
</organism>
<protein>
    <submittedName>
        <fullName evidence="1">DUF6573 family protein</fullName>
    </submittedName>
</protein>
<gene>
    <name evidence="1" type="ORF">U0042_17385</name>
</gene>
<proteinExistence type="predicted"/>
<dbReference type="RefSeq" id="WP_114814048.1">
    <property type="nucleotide sequence ID" value="NZ_CP139965.1"/>
</dbReference>
<evidence type="ECO:0000313" key="1">
    <source>
        <dbReference type="EMBL" id="WQD75896.1"/>
    </source>
</evidence>
<dbReference type="InterPro" id="IPR046480">
    <property type="entry name" value="DUF6573"/>
</dbReference>
<dbReference type="Proteomes" id="UP001325479">
    <property type="component" value="Chromosome"/>
</dbReference>